<dbReference type="AlphaFoldDB" id="A0A418WRS9"/>
<dbReference type="GO" id="GO:0006355">
    <property type="term" value="P:regulation of DNA-templated transcription"/>
    <property type="evidence" value="ECO:0007669"/>
    <property type="project" value="InterPro"/>
</dbReference>
<comment type="caution">
    <text evidence="2">The sequence shown here is derived from an EMBL/GenBank/DDBJ whole genome shotgun (WGS) entry which is preliminary data.</text>
</comment>
<organism evidence="2 3">
    <name type="scientific">Sphingomonas cavernae</name>
    <dbReference type="NCBI Taxonomy" id="2320861"/>
    <lineage>
        <taxon>Bacteria</taxon>
        <taxon>Pseudomonadati</taxon>
        <taxon>Pseudomonadota</taxon>
        <taxon>Alphaproteobacteria</taxon>
        <taxon>Sphingomonadales</taxon>
        <taxon>Sphingomonadaceae</taxon>
        <taxon>Sphingomonas</taxon>
    </lineage>
</organism>
<proteinExistence type="predicted"/>
<dbReference type="EMBL" id="QYUM01000002">
    <property type="protein sequence ID" value="RJF93906.1"/>
    <property type="molecule type" value="Genomic_DNA"/>
</dbReference>
<dbReference type="InterPro" id="IPR000792">
    <property type="entry name" value="Tscrpt_reg_LuxR_C"/>
</dbReference>
<dbReference type="SMART" id="SM00421">
    <property type="entry name" value="HTH_LUXR"/>
    <property type="match status" value="1"/>
</dbReference>
<evidence type="ECO:0000313" key="3">
    <source>
        <dbReference type="Proteomes" id="UP000286100"/>
    </source>
</evidence>
<dbReference type="InterPro" id="IPR016032">
    <property type="entry name" value="Sig_transdc_resp-reg_C-effctor"/>
</dbReference>
<feature type="domain" description="HTH luxR-type" evidence="1">
    <location>
        <begin position="306"/>
        <end position="363"/>
    </location>
</feature>
<reference evidence="2 3" key="1">
    <citation type="submission" date="2018-09" db="EMBL/GenBank/DDBJ databases">
        <authorList>
            <person name="Zhu H."/>
        </authorList>
    </citation>
    <scope>NUCLEOTIDE SEQUENCE [LARGE SCALE GENOMIC DNA]</scope>
    <source>
        <strain evidence="2 3">K2R01-6</strain>
    </source>
</reference>
<dbReference type="OrthoDB" id="7425190at2"/>
<evidence type="ECO:0000313" key="2">
    <source>
        <dbReference type="EMBL" id="RJF93906.1"/>
    </source>
</evidence>
<dbReference type="GO" id="GO:0003677">
    <property type="term" value="F:DNA binding"/>
    <property type="evidence" value="ECO:0007669"/>
    <property type="project" value="InterPro"/>
</dbReference>
<sequence length="369" mass="40048">MAVAKRSAALGEVFLSAPLEKDGWDNALRELARQTGSARAQLIAFGGAHTIPFNWMTDPIEGCTEEAVAIGGGSADVNWRVACAGLPFEVASEADYDSARKRLKSEVYDEFAERFEMPNGCQTVLLREAGAFLGLSTLRTHADGWTTAAQRLIFADAAPYALAAARMQQAMEHQGARLIAGALEAMNAAAFICDRRGQVGALTAAAEALLSARRGLRLDRGMLFARRSDEDREFQRALGHALRADGGTADARLWLRGKDGPLSGQICEIFSLPQREWSFGFEPRLLVILREPADLGEPHHRMLAQILGLSPAEAEVSLLAAQGVAREEIAHRRGAATATVNAQMKSIFRKCEVSREGQLVALINKLLRR</sequence>
<gene>
    <name evidence="2" type="ORF">D3876_06405</name>
</gene>
<dbReference type="Gene3D" id="1.10.10.10">
    <property type="entry name" value="Winged helix-like DNA-binding domain superfamily/Winged helix DNA-binding domain"/>
    <property type="match status" value="1"/>
</dbReference>
<name>A0A418WRS9_9SPHN</name>
<keyword evidence="3" id="KW-1185">Reference proteome</keyword>
<dbReference type="Proteomes" id="UP000286100">
    <property type="component" value="Unassembled WGS sequence"/>
</dbReference>
<evidence type="ECO:0000259" key="1">
    <source>
        <dbReference type="SMART" id="SM00421"/>
    </source>
</evidence>
<protein>
    <submittedName>
        <fullName evidence="2">Helix-turn-helix transcriptional regulator</fullName>
    </submittedName>
</protein>
<dbReference type="SUPFAM" id="SSF46894">
    <property type="entry name" value="C-terminal effector domain of the bipartite response regulators"/>
    <property type="match status" value="1"/>
</dbReference>
<accession>A0A418WRS9</accession>
<dbReference type="InterPro" id="IPR036388">
    <property type="entry name" value="WH-like_DNA-bd_sf"/>
</dbReference>